<evidence type="ECO:0000259" key="6">
    <source>
        <dbReference type="PROSITE" id="PS51360"/>
    </source>
</evidence>
<evidence type="ECO:0000256" key="2">
    <source>
        <dbReference type="ARBA" id="ARBA00023015"/>
    </source>
</evidence>
<evidence type="ECO:0000256" key="4">
    <source>
        <dbReference type="ARBA" id="ARBA00023242"/>
    </source>
</evidence>
<feature type="region of interest" description="Disordered" evidence="5">
    <location>
        <begin position="1"/>
        <end position="32"/>
    </location>
</feature>
<dbReference type="GO" id="GO:0016593">
    <property type="term" value="C:Cdc73/Paf1 complex"/>
    <property type="evidence" value="ECO:0007669"/>
    <property type="project" value="TreeGrafter"/>
</dbReference>
<dbReference type="PANTHER" id="PTHR13115:SF8">
    <property type="entry name" value="RNA POLYMERASE-ASSOCIATED PROTEIN RTF1 HOMOLOG"/>
    <property type="match status" value="1"/>
</dbReference>
<feature type="domain" description="Plus3" evidence="6">
    <location>
        <begin position="34"/>
        <end position="175"/>
    </location>
</feature>
<gene>
    <name evidence="7" type="ORF">Ctob_006492</name>
</gene>
<organism evidence="7 8">
    <name type="scientific">Chrysochromulina tobinii</name>
    <dbReference type="NCBI Taxonomy" id="1460289"/>
    <lineage>
        <taxon>Eukaryota</taxon>
        <taxon>Haptista</taxon>
        <taxon>Haptophyta</taxon>
        <taxon>Prymnesiophyceae</taxon>
        <taxon>Prymnesiales</taxon>
        <taxon>Chrysochromulinaceae</taxon>
        <taxon>Chrysochromulina</taxon>
    </lineage>
</organism>
<evidence type="ECO:0000313" key="7">
    <source>
        <dbReference type="EMBL" id="KOO28255.1"/>
    </source>
</evidence>
<name>A0A0M0JP32_9EUKA</name>
<keyword evidence="3" id="KW-0804">Transcription</keyword>
<proteinExistence type="predicted"/>
<dbReference type="InterPro" id="IPR036128">
    <property type="entry name" value="Plus3-like_sf"/>
</dbReference>
<dbReference type="GO" id="GO:0003677">
    <property type="term" value="F:DNA binding"/>
    <property type="evidence" value="ECO:0007669"/>
    <property type="project" value="InterPro"/>
</dbReference>
<dbReference type="PROSITE" id="PS51360">
    <property type="entry name" value="PLUS3"/>
    <property type="match status" value="1"/>
</dbReference>
<evidence type="ECO:0000256" key="3">
    <source>
        <dbReference type="ARBA" id="ARBA00023163"/>
    </source>
</evidence>
<protein>
    <submittedName>
        <fullName evidence="7">RNA polymerase-associated protein rtf1-like protein</fullName>
    </submittedName>
</protein>
<dbReference type="Gene3D" id="3.90.70.200">
    <property type="entry name" value="Plus-3 domain"/>
    <property type="match status" value="1"/>
</dbReference>
<comment type="caution">
    <text evidence="7">The sequence shown here is derived from an EMBL/GenBank/DDBJ whole genome shotgun (WGS) entry which is preliminary data.</text>
</comment>
<reference evidence="8" key="1">
    <citation type="journal article" date="2015" name="PLoS Genet.">
        <title>Genome Sequence and Transcriptome Analyses of Chrysochromulina tobin: Metabolic Tools for Enhanced Algal Fitness in the Prominent Order Prymnesiales (Haptophyceae).</title>
        <authorList>
            <person name="Hovde B.T."/>
            <person name="Deodato C.R."/>
            <person name="Hunsperger H.M."/>
            <person name="Ryken S.A."/>
            <person name="Yost W."/>
            <person name="Jha R.K."/>
            <person name="Patterson J."/>
            <person name="Monnat R.J. Jr."/>
            <person name="Barlow S.B."/>
            <person name="Starkenburg S.R."/>
            <person name="Cattolico R.A."/>
        </authorList>
    </citation>
    <scope>NUCLEOTIDE SEQUENCE</scope>
    <source>
        <strain evidence="8">CCMP291</strain>
    </source>
</reference>
<dbReference type="EMBL" id="JWZX01002595">
    <property type="protein sequence ID" value="KOO28255.1"/>
    <property type="molecule type" value="Genomic_DNA"/>
</dbReference>
<keyword evidence="2" id="KW-0805">Transcription regulation</keyword>
<accession>A0A0M0JP32</accession>
<dbReference type="Proteomes" id="UP000037460">
    <property type="component" value="Unassembled WGS sequence"/>
</dbReference>
<keyword evidence="4" id="KW-0539">Nucleus</keyword>
<comment type="subcellular location">
    <subcellularLocation>
        <location evidence="1">Nucleus</location>
    </subcellularLocation>
</comment>
<dbReference type="PANTHER" id="PTHR13115">
    <property type="entry name" value="RNA POLYMERASE-ASSOCIATED PROTEIN RTF1 HOMOLOG"/>
    <property type="match status" value="1"/>
</dbReference>
<dbReference type="OrthoDB" id="166375at2759"/>
<dbReference type="InterPro" id="IPR004343">
    <property type="entry name" value="Plus-3_dom"/>
</dbReference>
<dbReference type="Pfam" id="PF03126">
    <property type="entry name" value="Plus-3"/>
    <property type="match status" value="1"/>
</dbReference>
<sequence length="242" mass="26972">MRERGRPAVGNDDEDEDEKPERGRASEPMWSGPLATLPDLERIRLSRGVLEKWLLEPFFAALVPGCFVRIGLQIPGQRADGGTSTLYRAAEVVEVKDMADAAHGSYSFAGKQTRKYLYLEFGCQRSWYPMASISNGAFEELELLSWHMVREVAKLPMVTVAQIQDRRAAIQSAENYHYSEAEITRKVQQELSQKAQPMLTTRQKLLAQHGGGSSGGAAPSDLVAKPHKFQRNVFGQAIIEHS</sequence>
<dbReference type="GO" id="GO:1990269">
    <property type="term" value="F:RNA polymerase II C-terminal domain phosphoserine binding"/>
    <property type="evidence" value="ECO:0007669"/>
    <property type="project" value="TreeGrafter"/>
</dbReference>
<evidence type="ECO:0000256" key="1">
    <source>
        <dbReference type="ARBA" id="ARBA00004123"/>
    </source>
</evidence>
<dbReference type="SUPFAM" id="SSF159042">
    <property type="entry name" value="Plus3-like"/>
    <property type="match status" value="1"/>
</dbReference>
<evidence type="ECO:0000256" key="5">
    <source>
        <dbReference type="SAM" id="MobiDB-lite"/>
    </source>
</evidence>
<dbReference type="AlphaFoldDB" id="A0A0M0JP32"/>
<evidence type="ECO:0000313" key="8">
    <source>
        <dbReference type="Proteomes" id="UP000037460"/>
    </source>
</evidence>
<dbReference type="SMART" id="SM00719">
    <property type="entry name" value="Plus3"/>
    <property type="match status" value="1"/>
</dbReference>
<keyword evidence="8" id="KW-1185">Reference proteome</keyword>